<reference evidence="1" key="1">
    <citation type="submission" date="2023-07" db="EMBL/GenBank/DDBJ databases">
        <title>draft genome sequence of fig (Ficus carica).</title>
        <authorList>
            <person name="Takahashi T."/>
            <person name="Nishimura K."/>
        </authorList>
    </citation>
    <scope>NUCLEOTIDE SEQUENCE</scope>
</reference>
<comment type="caution">
    <text evidence="1">The sequence shown here is derived from an EMBL/GenBank/DDBJ whole genome shotgun (WGS) entry which is preliminary data.</text>
</comment>
<dbReference type="AlphaFoldDB" id="A0AA88DEY0"/>
<keyword evidence="2" id="KW-1185">Reference proteome</keyword>
<name>A0AA88DEY0_FICCA</name>
<proteinExistence type="predicted"/>
<organism evidence="1 2">
    <name type="scientific">Ficus carica</name>
    <name type="common">Common fig</name>
    <dbReference type="NCBI Taxonomy" id="3494"/>
    <lineage>
        <taxon>Eukaryota</taxon>
        <taxon>Viridiplantae</taxon>
        <taxon>Streptophyta</taxon>
        <taxon>Embryophyta</taxon>
        <taxon>Tracheophyta</taxon>
        <taxon>Spermatophyta</taxon>
        <taxon>Magnoliopsida</taxon>
        <taxon>eudicotyledons</taxon>
        <taxon>Gunneridae</taxon>
        <taxon>Pentapetalae</taxon>
        <taxon>rosids</taxon>
        <taxon>fabids</taxon>
        <taxon>Rosales</taxon>
        <taxon>Moraceae</taxon>
        <taxon>Ficeae</taxon>
        <taxon>Ficus</taxon>
    </lineage>
</organism>
<dbReference type="EMBL" id="BTGU01000048">
    <property type="protein sequence ID" value="GMN53771.1"/>
    <property type="molecule type" value="Genomic_DNA"/>
</dbReference>
<protein>
    <submittedName>
        <fullName evidence="1">Uncharacterized protein</fullName>
    </submittedName>
</protein>
<gene>
    <name evidence="1" type="ORF">TIFTF001_022915</name>
</gene>
<evidence type="ECO:0000313" key="2">
    <source>
        <dbReference type="Proteomes" id="UP001187192"/>
    </source>
</evidence>
<evidence type="ECO:0000313" key="1">
    <source>
        <dbReference type="EMBL" id="GMN53771.1"/>
    </source>
</evidence>
<dbReference type="Proteomes" id="UP001187192">
    <property type="component" value="Unassembled WGS sequence"/>
</dbReference>
<sequence length="138" mass="15333">MTVVVLEAYDLHHCNKDTTTKLNNKARLPISVTGNPKRFKVLDPMSFMVPCPKHSGLGGQLLIVSRDSRNPGPRLGLDTLVAVLKSGYLGGHALAKSYLFGGYKYMVKWHPETLPHNLEDYITCNSENIVKPPSEDRT</sequence>
<accession>A0AA88DEY0</accession>